<organism evidence="2 3">
    <name type="scientific">Aquipseudomonas alcaligenes</name>
    <name type="common">Pseudomonas alcaligenes</name>
    <dbReference type="NCBI Taxonomy" id="43263"/>
    <lineage>
        <taxon>Bacteria</taxon>
        <taxon>Pseudomonadati</taxon>
        <taxon>Pseudomonadota</taxon>
        <taxon>Gammaproteobacteria</taxon>
        <taxon>Pseudomonadales</taxon>
        <taxon>Pseudomonadaceae</taxon>
        <taxon>Aquipseudomonas</taxon>
    </lineage>
</organism>
<reference evidence="2" key="1">
    <citation type="submission" date="2022-09" db="EMBL/GenBank/DDBJ databases">
        <title>Intensive care unit water sources are persistently colonized with multi-drug resistant bacteria and are the site of extensive horizontal gene transfer of antibiotic resistance genes.</title>
        <authorList>
            <person name="Diorio-Toth L."/>
        </authorList>
    </citation>
    <scope>NUCLEOTIDE SEQUENCE</scope>
    <source>
        <strain evidence="2">GD03990</strain>
    </source>
</reference>
<evidence type="ECO:0000256" key="1">
    <source>
        <dbReference type="SAM" id="Coils"/>
    </source>
</evidence>
<accession>A0AA42N2J7</accession>
<sequence length="315" mass="35034">MDKVYRLLAWMDINQAVDWLQDMTATQLTDRDLLQLCEAGQCYAYADVDGLTGFNFSNPDCQVAKGIHFVKNPMDAFASGWEPRTLFSEGEISGFGTGEWSGDLPVWKRGPIFKPSDIEALAAKMNGEDARATEIEGLRQELKCERDARKVIESELRERRAKDGSDGLENMRQMLSHTPKEFAAMQERAENAERLLAALDQQLTHLAEEKRVSDKLSMEMARQLRELSGQKPAASTETVVAGLTFPYATKELEAMRAAIAEHWEGYTLDKRQPTQKAVAFTLGELLGLPRQGNGDPARKAIVLASAIKPDTLPDA</sequence>
<protein>
    <submittedName>
        <fullName evidence="2">Uncharacterized protein</fullName>
    </submittedName>
</protein>
<evidence type="ECO:0000313" key="2">
    <source>
        <dbReference type="EMBL" id="MDH1056348.1"/>
    </source>
</evidence>
<gene>
    <name evidence="2" type="ORF">N5C05_16505</name>
</gene>
<keyword evidence="1" id="KW-0175">Coiled coil</keyword>
<feature type="coiled-coil region" evidence="1">
    <location>
        <begin position="182"/>
        <end position="209"/>
    </location>
</feature>
<name>A0AA42N2J7_AQUAC</name>
<comment type="caution">
    <text evidence="2">The sequence shown here is derived from an EMBL/GenBank/DDBJ whole genome shotgun (WGS) entry which is preliminary data.</text>
</comment>
<dbReference type="EMBL" id="JAOBYN010000015">
    <property type="protein sequence ID" value="MDH1056348.1"/>
    <property type="molecule type" value="Genomic_DNA"/>
</dbReference>
<dbReference type="Proteomes" id="UP001158730">
    <property type="component" value="Unassembled WGS sequence"/>
</dbReference>
<proteinExistence type="predicted"/>
<evidence type="ECO:0000313" key="3">
    <source>
        <dbReference type="Proteomes" id="UP001158730"/>
    </source>
</evidence>
<dbReference type="RefSeq" id="WP_280054764.1">
    <property type="nucleotide sequence ID" value="NZ_JAOBYN010000015.1"/>
</dbReference>
<dbReference type="AlphaFoldDB" id="A0AA42N2J7"/>